<evidence type="ECO:0000313" key="2">
    <source>
        <dbReference type="EMBL" id="MCZ3367117.1"/>
    </source>
</evidence>
<dbReference type="InterPro" id="IPR025101">
    <property type="entry name" value="DUF4012"/>
</dbReference>
<dbReference type="RefSeq" id="WP_245611225.1">
    <property type="nucleotide sequence ID" value="NZ_JAPVER010000020.1"/>
</dbReference>
<evidence type="ECO:0000313" key="4">
    <source>
        <dbReference type="Proteomes" id="UP001068021"/>
    </source>
</evidence>
<dbReference type="EMBL" id="JAPVER010000020">
    <property type="protein sequence ID" value="MCZ3367117.1"/>
    <property type="molecule type" value="Genomic_DNA"/>
</dbReference>
<proteinExistence type="predicted"/>
<dbReference type="Pfam" id="PF13196">
    <property type="entry name" value="DUF4012"/>
    <property type="match status" value="1"/>
</dbReference>
<keyword evidence="1" id="KW-1133">Transmembrane helix</keyword>
<gene>
    <name evidence="3" type="ORF">O3H35_13885</name>
    <name evidence="2" type="ORF">O3H54_14605</name>
</gene>
<dbReference type="Proteomes" id="UP001074446">
    <property type="component" value="Unassembled WGS sequence"/>
</dbReference>
<evidence type="ECO:0000313" key="3">
    <source>
        <dbReference type="EMBL" id="MCZ3373735.1"/>
    </source>
</evidence>
<organism evidence="2 4">
    <name type="scientific">Methanobacterium veterum</name>
    <dbReference type="NCBI Taxonomy" id="408577"/>
    <lineage>
        <taxon>Archaea</taxon>
        <taxon>Methanobacteriati</taxon>
        <taxon>Methanobacteriota</taxon>
        <taxon>Methanomada group</taxon>
        <taxon>Methanobacteria</taxon>
        <taxon>Methanobacteriales</taxon>
        <taxon>Methanobacteriaceae</taxon>
        <taxon>Methanobacterium</taxon>
    </lineage>
</organism>
<comment type="caution">
    <text evidence="2">The sequence shown here is derived from an EMBL/GenBank/DDBJ whole genome shotgun (WGS) entry which is preliminary data.</text>
</comment>
<keyword evidence="4" id="KW-1185">Reference proteome</keyword>
<accession>A0A9E4ZX09</accession>
<name>A0A9E4ZX09_9EURY</name>
<dbReference type="Proteomes" id="UP001068021">
    <property type="component" value="Unassembled WGS sequence"/>
</dbReference>
<sequence length="243" mass="26561">MSLKDMSWKKKIAIIILVIFIAGILFVAYEYETTTSDENVLQGDHNILILCADPSEKRPGIGAVDMAFVVHTHDGNIENVTPIYPGGMAHPTASPPEYLKETQGVNKLYLHDSLWDANVETGTKLAQEIVQYNTGYKTDVVVVVTPDAIDALINSIGPIYVNGTDVTGSSIAFVRNEQYNENMSRGEAVKSVMNPMINAIKDKSKFSAFLQTATAQYAQGNIIVVPKDAFVKIAIAYGFKSLL</sequence>
<dbReference type="AlphaFoldDB" id="A0A9E4ZX09"/>
<reference evidence="2" key="1">
    <citation type="submission" date="2022-12" db="EMBL/GenBank/DDBJ databases">
        <title>Reclassification of two methanogenic archaea species isolated from the Kolyma lowland permafrost.</title>
        <authorList>
            <person name="Trubitsyn V.E."/>
            <person name="Rivkina E.M."/>
            <person name="Shcherbakova V.A."/>
        </authorList>
    </citation>
    <scope>NUCLEOTIDE SEQUENCE</scope>
    <source>
        <strain evidence="2">M2</strain>
        <strain evidence="3">MK4</strain>
    </source>
</reference>
<keyword evidence="1" id="KW-0472">Membrane</keyword>
<keyword evidence="1" id="KW-0812">Transmembrane</keyword>
<protein>
    <submittedName>
        <fullName evidence="2">DUF4012 domain-containing protein</fullName>
    </submittedName>
</protein>
<dbReference type="EMBL" id="JAPVES010000030">
    <property type="protein sequence ID" value="MCZ3373735.1"/>
    <property type="molecule type" value="Genomic_DNA"/>
</dbReference>
<evidence type="ECO:0000256" key="1">
    <source>
        <dbReference type="SAM" id="Phobius"/>
    </source>
</evidence>
<feature type="transmembrane region" description="Helical" evidence="1">
    <location>
        <begin position="12"/>
        <end position="29"/>
    </location>
</feature>